<accession>A0ABY9RGA4</accession>
<protein>
    <submittedName>
        <fullName evidence="1">DUF1501 domain-containing protein</fullName>
    </submittedName>
</protein>
<dbReference type="RefSeq" id="WP_309481160.1">
    <property type="nucleotide sequence ID" value="NZ_CP133720.1"/>
</dbReference>
<gene>
    <name evidence="1" type="ORF">RF679_13520</name>
</gene>
<reference evidence="1" key="1">
    <citation type="submission" date="2023-09" db="EMBL/GenBank/DDBJ databases">
        <title>Undibacterium sp. 20NA77.5 isolated from freshwater.</title>
        <authorList>
            <person name="Le V."/>
            <person name="Ko S.-R."/>
            <person name="Ahn C.-Y."/>
            <person name="Oh H.-M."/>
        </authorList>
    </citation>
    <scope>NUCLEOTIDE SEQUENCE</scope>
    <source>
        <strain evidence="1">20NA77.5</strain>
    </source>
</reference>
<keyword evidence="2" id="KW-1185">Reference proteome</keyword>
<organism evidence="1 2">
    <name type="scientific">Undibacterium cyanobacteriorum</name>
    <dbReference type="NCBI Taxonomy" id="3073561"/>
    <lineage>
        <taxon>Bacteria</taxon>
        <taxon>Pseudomonadati</taxon>
        <taxon>Pseudomonadota</taxon>
        <taxon>Betaproteobacteria</taxon>
        <taxon>Burkholderiales</taxon>
        <taxon>Oxalobacteraceae</taxon>
        <taxon>Undibacterium</taxon>
    </lineage>
</organism>
<dbReference type="InterPro" id="IPR006311">
    <property type="entry name" value="TAT_signal"/>
</dbReference>
<dbReference type="EMBL" id="CP133720">
    <property type="protein sequence ID" value="WMW79665.1"/>
    <property type="molecule type" value="Genomic_DNA"/>
</dbReference>
<name>A0ABY9RGA4_9BURK</name>
<dbReference type="PROSITE" id="PS51318">
    <property type="entry name" value="TAT"/>
    <property type="match status" value="1"/>
</dbReference>
<sequence length="462" mass="48607">MTNKIFSRRDFMASSAKLGMLGSVASMGLLSNVKDAHAATDFKALVCVYLFGGNDGNNLIVPLDTTRYTQYQKIRGPVGLALSTSAKTLLAPRTSTLQAVTSPSNQAFAFHYGMPEIDALYGQGKVAVVLNMGSLRQPLSKAQYSAGVGVPPQLFSHPDQTLQNQAGTPAVAATGWGGRLVDLLGTGGHLDAVALNSGGLFVEGATVHGNLIPANGSLNLSGLNAWPQSASDARKAALLQMLNASNASNTNVMAAAANKSLANGVDLVTDLQAMTSTATINTIFPGTPLAQQLKTVARLIKMRAAKGPGRQVYFVGMGGFDTHSQQAWTQWDNLVKVSQAMSAFYQAMGEIGCANQVTSFTMSDFGRSFEPTSNGSDHAWGSHHIVLGGAVQGGLYGQFPDFTLGGPDDATGRGAWIPQISNQQFGASLGRWFGASATMLETQVFKDELSNFSRRDLGFMGP</sequence>
<evidence type="ECO:0000313" key="1">
    <source>
        <dbReference type="EMBL" id="WMW79665.1"/>
    </source>
</evidence>
<proteinExistence type="predicted"/>
<dbReference type="PANTHER" id="PTHR43737">
    <property type="entry name" value="BLL7424 PROTEIN"/>
    <property type="match status" value="1"/>
</dbReference>
<dbReference type="Proteomes" id="UP001181355">
    <property type="component" value="Chromosome"/>
</dbReference>
<dbReference type="PANTHER" id="PTHR43737:SF1">
    <property type="entry name" value="DUF1501 DOMAIN-CONTAINING PROTEIN"/>
    <property type="match status" value="1"/>
</dbReference>
<evidence type="ECO:0000313" key="2">
    <source>
        <dbReference type="Proteomes" id="UP001181355"/>
    </source>
</evidence>
<dbReference type="Pfam" id="PF07394">
    <property type="entry name" value="DUF1501"/>
    <property type="match status" value="1"/>
</dbReference>
<dbReference type="InterPro" id="IPR010869">
    <property type="entry name" value="DUF1501"/>
</dbReference>